<dbReference type="InterPro" id="IPR044925">
    <property type="entry name" value="His-Me_finger_sf"/>
</dbReference>
<protein>
    <recommendedName>
        <fullName evidence="2">HNH endonuclease</fullName>
    </recommendedName>
</protein>
<dbReference type="SUPFAM" id="SSF54060">
    <property type="entry name" value="His-Me finger endonucleases"/>
    <property type="match status" value="2"/>
</dbReference>
<dbReference type="InterPro" id="IPR016177">
    <property type="entry name" value="DNA-bd_dom_sf"/>
</dbReference>
<organism evidence="1">
    <name type="scientific">Barrevirus sp</name>
    <dbReference type="NCBI Taxonomy" id="2487763"/>
    <lineage>
        <taxon>Viruses</taxon>
        <taxon>Varidnaviria</taxon>
        <taxon>Bamfordvirae</taxon>
        <taxon>Nucleocytoviricota</taxon>
        <taxon>Megaviricetes</taxon>
        <taxon>Imitervirales</taxon>
        <taxon>Mimiviridae</taxon>
        <taxon>Klosneuvirinae</taxon>
    </lineage>
</organism>
<sequence>MKLRLGGKHGGYAIVSPKDHKRLSEHSWSKNDEGYVTGTVDGVGMSMHHLVSGAEYQQKVDHINGIRHDNRKENLRLSNSLLNGQNKHMDKTDTSSQYVGVSLYGTKYISRIMLNYVMHNLGIYDNEVDAAIARDMFLVHSKLDHIPLNFPDKREEYLLREYKPFQSRMPTNEYHGVTERKHGYAVKVRHGVTKYVGTFKDALEGAKAYDEYIVNNNLFGKKLNFPDKYPDYVNKKIILTQCEPIDDVSVKLLLNNGNYLIIDKSEYDKVKYYTCGISTDGYGTIKVDGILLRLSRFLTGETDPLIYVDHIDRNPLNNRLVNLRKSNCKKNPQNQTKQEGLTSKYMGVSYDKKSQLWVGQVRKDYKRIFHIMLEDETACARFRDLFIINHLKDEHYSLNFKWSPDDIIIWKQKLDEMTKLVNKPKLNASSKYVGVTYLKNTEKWRATIQLNQKLVFNRTFSTEESAAHGRDLYILFNLKDSGLKYNFTWTNDDIDKWNAILKIKIN</sequence>
<evidence type="ECO:0000313" key="1">
    <source>
        <dbReference type="EMBL" id="AYV76797.1"/>
    </source>
</evidence>
<dbReference type="Gene3D" id="3.90.75.20">
    <property type="match status" value="1"/>
</dbReference>
<dbReference type="SUPFAM" id="SSF54171">
    <property type="entry name" value="DNA-binding domain"/>
    <property type="match status" value="1"/>
</dbReference>
<name>A0A3G4ZPI6_9VIRU</name>
<reference evidence="1" key="1">
    <citation type="submission" date="2018-10" db="EMBL/GenBank/DDBJ databases">
        <title>Hidden diversity of soil giant viruses.</title>
        <authorList>
            <person name="Schulz F."/>
            <person name="Alteio L."/>
            <person name="Goudeau D."/>
            <person name="Ryan E.M."/>
            <person name="Malmstrom R.R."/>
            <person name="Blanchard J."/>
            <person name="Woyke T."/>
        </authorList>
    </citation>
    <scope>NUCLEOTIDE SEQUENCE</scope>
    <source>
        <strain evidence="1">BAV1</strain>
    </source>
</reference>
<evidence type="ECO:0008006" key="2">
    <source>
        <dbReference type="Google" id="ProtNLM"/>
    </source>
</evidence>
<accession>A0A3G4ZPI6</accession>
<gene>
    <name evidence="1" type="ORF">Barrevirus1_19</name>
</gene>
<dbReference type="GO" id="GO:0003677">
    <property type="term" value="F:DNA binding"/>
    <property type="evidence" value="ECO:0007669"/>
    <property type="project" value="InterPro"/>
</dbReference>
<proteinExistence type="predicted"/>
<dbReference type="EMBL" id="MK071998">
    <property type="protein sequence ID" value="AYV76797.1"/>
    <property type="molecule type" value="Genomic_DNA"/>
</dbReference>